<dbReference type="InterPro" id="IPR007391">
    <property type="entry name" value="Vancomycin_resist_VanW"/>
</dbReference>
<dbReference type="InterPro" id="IPR052913">
    <property type="entry name" value="Glycopeptide_resist_protein"/>
</dbReference>
<gene>
    <name evidence="1" type="ORF">EDM56_20715</name>
</gene>
<dbReference type="Proteomes" id="UP000271031">
    <property type="component" value="Unassembled WGS sequence"/>
</dbReference>
<reference evidence="1 2" key="1">
    <citation type="submission" date="2018-10" db="EMBL/GenBank/DDBJ databases">
        <title>Phylogenomics of Brevibacillus.</title>
        <authorList>
            <person name="Dunlap C."/>
        </authorList>
    </citation>
    <scope>NUCLEOTIDE SEQUENCE [LARGE SCALE GENOMIC DNA]</scope>
    <source>
        <strain evidence="1 2">JCM 15716</strain>
    </source>
</reference>
<organism evidence="1 2">
    <name type="scientific">Brevibacillus fluminis</name>
    <dbReference type="NCBI Taxonomy" id="511487"/>
    <lineage>
        <taxon>Bacteria</taxon>
        <taxon>Bacillati</taxon>
        <taxon>Bacillota</taxon>
        <taxon>Bacilli</taxon>
        <taxon>Bacillales</taxon>
        <taxon>Paenibacillaceae</taxon>
        <taxon>Brevibacillus</taxon>
    </lineage>
</organism>
<dbReference type="OrthoDB" id="9813301at2"/>
<evidence type="ECO:0000313" key="2">
    <source>
        <dbReference type="Proteomes" id="UP000271031"/>
    </source>
</evidence>
<dbReference type="PANTHER" id="PTHR35788:SF1">
    <property type="entry name" value="EXPORTED PROTEIN"/>
    <property type="match status" value="1"/>
</dbReference>
<protein>
    <submittedName>
        <fullName evidence="1">Vancomycin resistance protein</fullName>
    </submittedName>
</protein>
<dbReference type="PANTHER" id="PTHR35788">
    <property type="entry name" value="EXPORTED PROTEIN-RELATED"/>
    <property type="match status" value="1"/>
</dbReference>
<proteinExistence type="predicted"/>
<evidence type="ECO:0000313" key="1">
    <source>
        <dbReference type="EMBL" id="RNB84742.1"/>
    </source>
</evidence>
<comment type="caution">
    <text evidence="1">The sequence shown here is derived from an EMBL/GenBank/DDBJ whole genome shotgun (WGS) entry which is preliminary data.</text>
</comment>
<accession>A0A3M8D9N4</accession>
<sequence>MSFAHAQTQPISEPFFFDKPAVTQHQFDLFQNFLKPKKGQLGSYYTEMDPTNVNRVANIKRAVDKIDNVVIQPGGKFSYNETVGNANLPEDGWLTAGVIMNGALTEGYGGGICQVSSTLFNAVDQAGLTVIERHSHSLPTKYVPAGRDATVAYGTLDFVFSNAFDYPVKIKAKLYDDSYVLVRILKA</sequence>
<dbReference type="Pfam" id="PF04294">
    <property type="entry name" value="VanW"/>
    <property type="match status" value="1"/>
</dbReference>
<name>A0A3M8D9N4_9BACL</name>
<dbReference type="EMBL" id="RHHQ01000017">
    <property type="protein sequence ID" value="RNB84742.1"/>
    <property type="molecule type" value="Genomic_DNA"/>
</dbReference>
<keyword evidence="2" id="KW-1185">Reference proteome</keyword>
<dbReference type="AlphaFoldDB" id="A0A3M8D9N4"/>